<dbReference type="InterPro" id="IPR036291">
    <property type="entry name" value="NAD(P)-bd_dom_sf"/>
</dbReference>
<dbReference type="Gene3D" id="3.40.50.720">
    <property type="entry name" value="NAD(P)-binding Rossmann-like Domain"/>
    <property type="match status" value="1"/>
</dbReference>
<dbReference type="Proteomes" id="UP000011960">
    <property type="component" value="Unassembled WGS sequence"/>
</dbReference>
<dbReference type="AlphaFoldDB" id="M7CP62"/>
<dbReference type="GO" id="GO:0005737">
    <property type="term" value="C:cytoplasm"/>
    <property type="evidence" value="ECO:0007669"/>
    <property type="project" value="TreeGrafter"/>
</dbReference>
<evidence type="ECO:0000259" key="1">
    <source>
        <dbReference type="Pfam" id="PF01370"/>
    </source>
</evidence>
<evidence type="ECO:0000313" key="3">
    <source>
        <dbReference type="Proteomes" id="UP000011960"/>
    </source>
</evidence>
<evidence type="ECO:0000313" key="2">
    <source>
        <dbReference type="EMBL" id="EMP55416.1"/>
    </source>
</evidence>
<dbReference type="OrthoDB" id="112777at2"/>
<dbReference type="PANTHER" id="PTHR48079:SF6">
    <property type="entry name" value="NAD(P)-BINDING DOMAIN-CONTAINING PROTEIN-RELATED"/>
    <property type="match status" value="1"/>
</dbReference>
<dbReference type="SUPFAM" id="SSF51735">
    <property type="entry name" value="NAD(P)-binding Rossmann-fold domains"/>
    <property type="match status" value="1"/>
</dbReference>
<dbReference type="InterPro" id="IPR001509">
    <property type="entry name" value="Epimerase_deHydtase"/>
</dbReference>
<accession>M7CP62</accession>
<dbReference type="PANTHER" id="PTHR48079">
    <property type="entry name" value="PROTEIN YEEZ"/>
    <property type="match status" value="1"/>
</dbReference>
<dbReference type="RefSeq" id="WP_008938364.1">
    <property type="nucleotide sequence ID" value="NZ_APAT01000015.1"/>
</dbReference>
<dbReference type="Pfam" id="PF01370">
    <property type="entry name" value="Epimerase"/>
    <property type="match status" value="1"/>
</dbReference>
<dbReference type="GO" id="GO:0004029">
    <property type="term" value="F:aldehyde dehydrogenase (NAD+) activity"/>
    <property type="evidence" value="ECO:0007669"/>
    <property type="project" value="TreeGrafter"/>
</dbReference>
<sequence length="330" mass="36484">MTTTLQPTVLMLGATGSLGKAITRNLAERGWSLRALHRHPESAAAQLVDVEGIDWRGGDVMNAADTQAAGRGCDLIVHSVNPPGYRNWREEALPMLENVIEAARASGAALVFPANVYNYASDIGYGVTEQSPQHPTTRKGAIRVEMEQKLRAAADSGVRVIVLRAGDFFGPGTGLAWFSVMVRPGQQLRRILYPGALQIDHTWAYLPDLAEAFAQLMLKRADLPPYADFHFAGHTLNGQVLVDTLRQVSGEANAPVRPFAWWPLRLIAPFHATSRELCEMRYLWQRPLTLDNTRLVRFLGAEPHTPLRQALEETLVDFNCLPASFRVQTA</sequence>
<feature type="domain" description="NAD-dependent epimerase/dehydratase" evidence="1">
    <location>
        <begin position="9"/>
        <end position="222"/>
    </location>
</feature>
<comment type="caution">
    <text evidence="2">The sequence shown here is derived from an EMBL/GenBank/DDBJ whole genome shotgun (WGS) entry which is preliminary data.</text>
</comment>
<dbReference type="PATRIC" id="fig|1288826.3.peg.1178"/>
<reference evidence="2 3" key="1">
    <citation type="journal article" date="2013" name="Genome Announc.">
        <title>Genome Sequence of Hydrothermal Arsenic-Respiring Bacterium Marinobacter santoriniensis NKSG1T.</title>
        <authorList>
            <person name="Handley K.M."/>
            <person name="Upton M."/>
            <person name="Beatson S.A."/>
            <person name="Hery M."/>
            <person name="Lloyd J.R."/>
        </authorList>
    </citation>
    <scope>NUCLEOTIDE SEQUENCE [LARGE SCALE GENOMIC DNA]</scope>
    <source>
        <strain evidence="2 3">NKSG1</strain>
    </source>
</reference>
<protein>
    <recommendedName>
        <fullName evidence="1">NAD-dependent epimerase/dehydratase domain-containing protein</fullName>
    </recommendedName>
</protein>
<keyword evidence="3" id="KW-1185">Reference proteome</keyword>
<dbReference type="InterPro" id="IPR051783">
    <property type="entry name" value="NAD(P)-dependent_oxidoreduct"/>
</dbReference>
<proteinExistence type="predicted"/>
<dbReference type="eggNOG" id="COG0451">
    <property type="taxonomic scope" value="Bacteria"/>
</dbReference>
<organism evidence="2 3">
    <name type="scientific">Marinobacter santoriniensis NKSG1</name>
    <dbReference type="NCBI Taxonomy" id="1288826"/>
    <lineage>
        <taxon>Bacteria</taxon>
        <taxon>Pseudomonadati</taxon>
        <taxon>Pseudomonadota</taxon>
        <taxon>Gammaproteobacteria</taxon>
        <taxon>Pseudomonadales</taxon>
        <taxon>Marinobacteraceae</taxon>
        <taxon>Marinobacter</taxon>
    </lineage>
</organism>
<gene>
    <name evidence="2" type="ORF">MSNKSG1_06083</name>
</gene>
<dbReference type="STRING" id="1288826.MSNKSG1_06083"/>
<name>M7CP62_9GAMM</name>
<dbReference type="EMBL" id="APAT01000015">
    <property type="protein sequence ID" value="EMP55416.1"/>
    <property type="molecule type" value="Genomic_DNA"/>
</dbReference>